<gene>
    <name evidence="1" type="ORF">H1R20_g1580</name>
</gene>
<comment type="caution">
    <text evidence="1">The sequence shown here is derived from an EMBL/GenBank/DDBJ whole genome shotgun (WGS) entry which is preliminary data.</text>
</comment>
<organism evidence="1 2">
    <name type="scientific">Candolleomyces eurysporus</name>
    <dbReference type="NCBI Taxonomy" id="2828524"/>
    <lineage>
        <taxon>Eukaryota</taxon>
        <taxon>Fungi</taxon>
        <taxon>Dikarya</taxon>
        <taxon>Basidiomycota</taxon>
        <taxon>Agaricomycotina</taxon>
        <taxon>Agaricomycetes</taxon>
        <taxon>Agaricomycetidae</taxon>
        <taxon>Agaricales</taxon>
        <taxon>Agaricineae</taxon>
        <taxon>Psathyrellaceae</taxon>
        <taxon>Candolleomyces</taxon>
    </lineage>
</organism>
<feature type="non-terminal residue" evidence="1">
    <location>
        <position position="455"/>
    </location>
</feature>
<dbReference type="AlphaFoldDB" id="A0A9W8JGU4"/>
<name>A0A9W8JGU4_9AGAR</name>
<sequence>MDDKRRKLYANIKAGGDGRYAFLRTYLGRAGSLPLYLSIYDDFSAPVPRDQMVTSSALKWLLSLLPRIKSIRWDANRDAAKYMGTFPAEAFSELEELKTHWWDHNGVHLGGELPPVCLAPKLRDVELWGSPTRLAKPLRWSQLTGLSMHYKWGATYDDAPDIPFVVELLSTCSKLQTLTMSLKGVQSTTSDDTSLDPRDADAHQPSLPLTSLWSLRLYYWHDIDGFLELLYVPKLSELFFYDYYTYDPYPRESTSLPAFVDSHSYCLSSIERLDIVARGYLHLTLVECLERLPCLRHLAILDPPVTYRQSECVDEEDWIGFCEDLLVRMTPRKPEINLPSGDLEGIMITSLRGFPCLCPSLQRFDFYEGDNYRLNRHLTLDTVVRFVAGKWDVSQQYPDLVSRLRYITVPTQTLPEKRVLRGLKEWQEKTGLVVKIAHQFMDVSRRFPKFEDDQD</sequence>
<evidence type="ECO:0000313" key="1">
    <source>
        <dbReference type="EMBL" id="KAJ2935516.1"/>
    </source>
</evidence>
<dbReference type="EMBL" id="JANBPK010000486">
    <property type="protein sequence ID" value="KAJ2935516.1"/>
    <property type="molecule type" value="Genomic_DNA"/>
</dbReference>
<accession>A0A9W8JGU4</accession>
<reference evidence="1" key="1">
    <citation type="submission" date="2022-06" db="EMBL/GenBank/DDBJ databases">
        <title>Genome Sequence of Candolleomyces eurysporus.</title>
        <authorList>
            <person name="Buettner E."/>
        </authorList>
    </citation>
    <scope>NUCLEOTIDE SEQUENCE</scope>
    <source>
        <strain evidence="1">VTCC 930004</strain>
    </source>
</reference>
<dbReference type="SUPFAM" id="SSF52047">
    <property type="entry name" value="RNI-like"/>
    <property type="match status" value="1"/>
</dbReference>
<evidence type="ECO:0000313" key="2">
    <source>
        <dbReference type="Proteomes" id="UP001140091"/>
    </source>
</evidence>
<protein>
    <submittedName>
        <fullName evidence="1">Uncharacterized protein</fullName>
    </submittedName>
</protein>
<proteinExistence type="predicted"/>
<dbReference type="Proteomes" id="UP001140091">
    <property type="component" value="Unassembled WGS sequence"/>
</dbReference>
<keyword evidence="2" id="KW-1185">Reference proteome</keyword>